<dbReference type="Proteomes" id="UP000242999">
    <property type="component" value="Unassembled WGS sequence"/>
</dbReference>
<feature type="transmembrane region" description="Helical" evidence="1">
    <location>
        <begin position="55"/>
        <end position="76"/>
    </location>
</feature>
<proteinExistence type="predicted"/>
<protein>
    <submittedName>
        <fullName evidence="2">Uncharacterized protein</fullName>
    </submittedName>
</protein>
<sequence length="89" mass="10147">MPNKLPSSWRQLWSTSCETCLLLRYYLLGSSLFFIGGAALLLLPKRWPDTLQAEVIALAAISVMTLGGFLALRVYLRLSLGRIWRWFKS</sequence>
<name>A0A1H6R663_9GAMM</name>
<dbReference type="STRING" id="64971.SAMN05421831_102206"/>
<gene>
    <name evidence="2" type="ORF">SAMN05421831_102206</name>
</gene>
<dbReference type="AlphaFoldDB" id="A0A1H6R663"/>
<keyword evidence="3" id="KW-1185">Reference proteome</keyword>
<dbReference type="EMBL" id="FNYH01000002">
    <property type="protein sequence ID" value="SEI47105.1"/>
    <property type="molecule type" value="Genomic_DNA"/>
</dbReference>
<evidence type="ECO:0000313" key="2">
    <source>
        <dbReference type="EMBL" id="SEI47105.1"/>
    </source>
</evidence>
<organism evidence="2 3">
    <name type="scientific">Allopseudospirillum japonicum</name>
    <dbReference type="NCBI Taxonomy" id="64971"/>
    <lineage>
        <taxon>Bacteria</taxon>
        <taxon>Pseudomonadati</taxon>
        <taxon>Pseudomonadota</taxon>
        <taxon>Gammaproteobacteria</taxon>
        <taxon>Oceanospirillales</taxon>
        <taxon>Oceanospirillaceae</taxon>
        <taxon>Allopseudospirillum</taxon>
    </lineage>
</organism>
<keyword evidence="1" id="KW-1133">Transmembrane helix</keyword>
<dbReference type="RefSeq" id="WP_093308545.1">
    <property type="nucleotide sequence ID" value="NZ_FNYH01000002.1"/>
</dbReference>
<accession>A0A1H6R663</accession>
<reference evidence="3" key="1">
    <citation type="submission" date="2016-10" db="EMBL/GenBank/DDBJ databases">
        <authorList>
            <person name="Varghese N."/>
            <person name="Submissions S."/>
        </authorList>
    </citation>
    <scope>NUCLEOTIDE SEQUENCE [LARGE SCALE GENOMIC DNA]</scope>
    <source>
        <strain evidence="3">DSM 7165</strain>
    </source>
</reference>
<evidence type="ECO:0000313" key="3">
    <source>
        <dbReference type="Proteomes" id="UP000242999"/>
    </source>
</evidence>
<evidence type="ECO:0000256" key="1">
    <source>
        <dbReference type="SAM" id="Phobius"/>
    </source>
</evidence>
<keyword evidence="1" id="KW-0472">Membrane</keyword>
<keyword evidence="1" id="KW-0812">Transmembrane</keyword>
<feature type="transmembrane region" description="Helical" evidence="1">
    <location>
        <begin position="21"/>
        <end position="43"/>
    </location>
</feature>